<evidence type="ECO:0000313" key="2">
    <source>
        <dbReference type="Proteomes" id="UP000241362"/>
    </source>
</evidence>
<sequence length="77" mass="8485">MSDDKFKFTELHLGTPHDNIAAAISIIQTQIMATYSDVDSQTMFGLFHCKTDHLLAAVSLLVPLLGPVEALRWEGRG</sequence>
<gene>
    <name evidence="1" type="ORF">C5F44_02860</name>
</gene>
<name>A0A2T4JDJ7_FUSBL</name>
<dbReference type="AlphaFoldDB" id="A0A2T4JDJ7"/>
<dbReference type="Proteomes" id="UP000241362">
    <property type="component" value="Unassembled WGS sequence"/>
</dbReference>
<keyword evidence="2" id="KW-1185">Reference proteome</keyword>
<dbReference type="RefSeq" id="WP_107672004.1">
    <property type="nucleotide sequence ID" value="NZ_PZKE01000002.1"/>
</dbReference>
<dbReference type="EMBL" id="PZKE01000002">
    <property type="protein sequence ID" value="PTE15995.1"/>
    <property type="molecule type" value="Genomic_DNA"/>
</dbReference>
<organism evidence="1 2">
    <name type="scientific">Fuscovulum blasticum DSM 2131</name>
    <dbReference type="NCBI Taxonomy" id="1188250"/>
    <lineage>
        <taxon>Bacteria</taxon>
        <taxon>Pseudomonadati</taxon>
        <taxon>Pseudomonadota</taxon>
        <taxon>Alphaproteobacteria</taxon>
        <taxon>Rhodobacterales</taxon>
        <taxon>Paracoccaceae</taxon>
        <taxon>Pseudogemmobacter</taxon>
    </lineage>
</organism>
<comment type="caution">
    <text evidence="1">The sequence shown here is derived from an EMBL/GenBank/DDBJ whole genome shotgun (WGS) entry which is preliminary data.</text>
</comment>
<reference evidence="1 2" key="1">
    <citation type="submission" date="2018-03" db="EMBL/GenBank/DDBJ databases">
        <title>Rhodobacter blasticus.</title>
        <authorList>
            <person name="Meyer T.E."/>
            <person name="Miller S."/>
            <person name="Lodha T."/>
            <person name="Gandham S."/>
            <person name="Chintalapati S."/>
            <person name="Chintalapati V.R."/>
        </authorList>
    </citation>
    <scope>NUCLEOTIDE SEQUENCE [LARGE SCALE GENOMIC DNA]</scope>
    <source>
        <strain evidence="1 2">DSM 2131</strain>
    </source>
</reference>
<accession>A0A2T4JDJ7</accession>
<evidence type="ECO:0000313" key="1">
    <source>
        <dbReference type="EMBL" id="PTE15995.1"/>
    </source>
</evidence>
<proteinExistence type="predicted"/>
<protein>
    <submittedName>
        <fullName evidence="1">Uncharacterized protein</fullName>
    </submittedName>
</protein>